<proteinExistence type="predicted"/>
<dbReference type="PANTHER" id="PTHR35271">
    <property type="entry name" value="ABC TRANSPORTER, SUBSTRATE-BINDING LIPOPROTEIN-RELATED"/>
    <property type="match status" value="1"/>
</dbReference>
<dbReference type="RefSeq" id="WP_243134592.1">
    <property type="nucleotide sequence ID" value="NZ_CABJAT010000001.1"/>
</dbReference>
<feature type="compositionally biased region" description="Basic and acidic residues" evidence="1">
    <location>
        <begin position="27"/>
        <end position="90"/>
    </location>
</feature>
<dbReference type="AlphaFoldDB" id="A0AB73SXG9"/>
<evidence type="ECO:0000313" key="4">
    <source>
        <dbReference type="Proteomes" id="UP000245412"/>
    </source>
</evidence>
<dbReference type="PROSITE" id="PS51257">
    <property type="entry name" value="PROKAR_LIPOPROTEIN"/>
    <property type="match status" value="1"/>
</dbReference>
<dbReference type="Pfam" id="PF04392">
    <property type="entry name" value="ABC_sub_bind"/>
    <property type="match status" value="1"/>
</dbReference>
<feature type="signal peptide" evidence="2">
    <location>
        <begin position="1"/>
        <end position="19"/>
    </location>
</feature>
<dbReference type="EMBL" id="QGGY01000025">
    <property type="protein sequence ID" value="PWJ72010.1"/>
    <property type="molecule type" value="Genomic_DNA"/>
</dbReference>
<dbReference type="Gene3D" id="3.40.50.2300">
    <property type="match status" value="2"/>
</dbReference>
<keyword evidence="2" id="KW-0732">Signal</keyword>
<organism evidence="3 4">
    <name type="scientific">Murimonas intestini</name>
    <dbReference type="NCBI Taxonomy" id="1337051"/>
    <lineage>
        <taxon>Bacteria</taxon>
        <taxon>Bacillati</taxon>
        <taxon>Bacillota</taxon>
        <taxon>Clostridia</taxon>
        <taxon>Lachnospirales</taxon>
        <taxon>Lachnospiraceae</taxon>
        <taxon>Murimonas</taxon>
    </lineage>
</organism>
<keyword evidence="4" id="KW-1185">Reference proteome</keyword>
<protein>
    <submittedName>
        <fullName evidence="3">ABC transport system substrate-binding protein</fullName>
    </submittedName>
</protein>
<feature type="region of interest" description="Disordered" evidence="1">
    <location>
        <begin position="23"/>
        <end position="90"/>
    </location>
</feature>
<name>A0AB73SXG9_9FIRM</name>
<feature type="chain" id="PRO_5044504454" evidence="2">
    <location>
        <begin position="20"/>
        <end position="391"/>
    </location>
</feature>
<sequence length="391" mass="40776">MKKAIAALLTMGLSVSLLAGCGSGKESATEAKTEAKTEAATEAKTEAKTEAATEAKTEAKTEAATEAETEAKTESATEAKTEAAAEDKTEAANVDADKVYNIGICQLVQHDALDAATKGFKEALVEKLGEDHVKFDEQNASGDSAACATIVNQFVSADVDLILANATASLQAAASATDKIPILGTSITDYATALEIDDWNGTTGKNISGTADLAPLAEQAAMLHELFPDAKTVGLLYCSAEANSAYQAQTIQKELEGFGYKCNTYTFADSNDIASVTNSAISECEVLYVPTDNTAASNTEVINNICEPAGIPVIAGEEGICKGCGVATLSISYYDIGYKAGEMAYDILVNGADITTMAIESAPNVTKEYIPSRCEALKITPPDDYVAIETE</sequence>
<accession>A0AB73SXG9</accession>
<dbReference type="InterPro" id="IPR028082">
    <property type="entry name" value="Peripla_BP_I"/>
</dbReference>
<comment type="caution">
    <text evidence="3">The sequence shown here is derived from an EMBL/GenBank/DDBJ whole genome shotgun (WGS) entry which is preliminary data.</text>
</comment>
<reference evidence="3 4" key="1">
    <citation type="submission" date="2018-05" db="EMBL/GenBank/DDBJ databases">
        <authorList>
            <person name="Goeker M."/>
            <person name="Huntemann M."/>
            <person name="Clum A."/>
            <person name="Pillay M."/>
            <person name="Palaniappan K."/>
            <person name="Varghese N."/>
            <person name="Mikhailova N."/>
            <person name="Stamatis D."/>
            <person name="Reddy T."/>
            <person name="Daum C."/>
            <person name="Shapiro N."/>
            <person name="Ivanova N."/>
            <person name="Kyrpides N."/>
            <person name="Woyke T."/>
        </authorList>
    </citation>
    <scope>NUCLEOTIDE SEQUENCE [LARGE SCALE GENOMIC DNA]</scope>
    <source>
        <strain evidence="3 4">DSM 26524</strain>
    </source>
</reference>
<dbReference type="InterPro" id="IPR007487">
    <property type="entry name" value="ABC_transpt-TYRBP-like"/>
</dbReference>
<gene>
    <name evidence="3" type="ORF">C7383_1255</name>
</gene>
<dbReference type="SUPFAM" id="SSF53822">
    <property type="entry name" value="Periplasmic binding protein-like I"/>
    <property type="match status" value="1"/>
</dbReference>
<evidence type="ECO:0000256" key="1">
    <source>
        <dbReference type="SAM" id="MobiDB-lite"/>
    </source>
</evidence>
<dbReference type="CDD" id="cd06325">
    <property type="entry name" value="PBP1_ABC_unchar_transporter"/>
    <property type="match status" value="1"/>
</dbReference>
<dbReference type="PANTHER" id="PTHR35271:SF1">
    <property type="entry name" value="ABC TRANSPORTER, SUBSTRATE-BINDING LIPOPROTEIN"/>
    <property type="match status" value="1"/>
</dbReference>
<evidence type="ECO:0000313" key="3">
    <source>
        <dbReference type="EMBL" id="PWJ72010.1"/>
    </source>
</evidence>
<dbReference type="Proteomes" id="UP000245412">
    <property type="component" value="Unassembled WGS sequence"/>
</dbReference>
<evidence type="ECO:0000256" key="2">
    <source>
        <dbReference type="SAM" id="SignalP"/>
    </source>
</evidence>